<dbReference type="Proteomes" id="UP001140091">
    <property type="component" value="Unassembled WGS sequence"/>
</dbReference>
<sequence length="331" mass="35944">MEPTKIKILLTGATGYIGGSILAKLLGNPRFPTFNITAIVRSEEKADKLRSLNVNAVVGSLSDQAFLERLASESDIVISTADADNLDSAVATLRGLKKGYEATSVPPIFIHTSGTGVLADDARGMYPTETIYDDLNIEQIESLAPTQIHRNVDLALVNADTEGYIRSYIVLPSTIYGIAENKLVDMGIQNAHSIQVPFLIKAALDRGQGGMVGEVADIYILVLEAILSNKNPGHGREGFYFGENGEHTLYDVGKRISEIVVELGLGKSPEPTSFTKEEIDKYFSGSSYLGSNSRCRANRARNLGWKPTKTTKDLLDSLEAETKVLLKSHPK</sequence>
<dbReference type="EMBL" id="JANBPK010001474">
    <property type="protein sequence ID" value="KAJ2922829.1"/>
    <property type="molecule type" value="Genomic_DNA"/>
</dbReference>
<dbReference type="Pfam" id="PF13460">
    <property type="entry name" value="NAD_binding_10"/>
    <property type="match status" value="1"/>
</dbReference>
<dbReference type="GO" id="GO:0005737">
    <property type="term" value="C:cytoplasm"/>
    <property type="evidence" value="ECO:0007669"/>
    <property type="project" value="TreeGrafter"/>
</dbReference>
<proteinExistence type="predicted"/>
<dbReference type="SUPFAM" id="SSF51735">
    <property type="entry name" value="NAD(P)-binding Rossmann-fold domains"/>
    <property type="match status" value="1"/>
</dbReference>
<organism evidence="2 3">
    <name type="scientific">Candolleomyces eurysporus</name>
    <dbReference type="NCBI Taxonomy" id="2828524"/>
    <lineage>
        <taxon>Eukaryota</taxon>
        <taxon>Fungi</taxon>
        <taxon>Dikarya</taxon>
        <taxon>Basidiomycota</taxon>
        <taxon>Agaricomycotina</taxon>
        <taxon>Agaricomycetes</taxon>
        <taxon>Agaricomycetidae</taxon>
        <taxon>Agaricales</taxon>
        <taxon>Agaricineae</taxon>
        <taxon>Psathyrellaceae</taxon>
        <taxon>Candolleomyces</taxon>
    </lineage>
</organism>
<reference evidence="2" key="1">
    <citation type="submission" date="2022-06" db="EMBL/GenBank/DDBJ databases">
        <title>Genome Sequence of Candolleomyces eurysporus.</title>
        <authorList>
            <person name="Buettner E."/>
        </authorList>
    </citation>
    <scope>NUCLEOTIDE SEQUENCE</scope>
    <source>
        <strain evidence="2">VTCC 930004</strain>
    </source>
</reference>
<evidence type="ECO:0000259" key="1">
    <source>
        <dbReference type="Pfam" id="PF13460"/>
    </source>
</evidence>
<accession>A0A9W8IY27</accession>
<dbReference type="PANTHER" id="PTHR48079">
    <property type="entry name" value="PROTEIN YEEZ"/>
    <property type="match status" value="1"/>
</dbReference>
<protein>
    <recommendedName>
        <fullName evidence="1">NAD(P)-binding domain-containing protein</fullName>
    </recommendedName>
</protein>
<dbReference type="InterPro" id="IPR051783">
    <property type="entry name" value="NAD(P)-dependent_oxidoreduct"/>
</dbReference>
<dbReference type="AlphaFoldDB" id="A0A9W8IY27"/>
<dbReference type="GO" id="GO:0004029">
    <property type="term" value="F:aldehyde dehydrogenase (NAD+) activity"/>
    <property type="evidence" value="ECO:0007669"/>
    <property type="project" value="TreeGrafter"/>
</dbReference>
<dbReference type="InterPro" id="IPR016040">
    <property type="entry name" value="NAD(P)-bd_dom"/>
</dbReference>
<keyword evidence="3" id="KW-1185">Reference proteome</keyword>
<feature type="domain" description="NAD(P)-binding" evidence="1">
    <location>
        <begin position="12"/>
        <end position="93"/>
    </location>
</feature>
<dbReference type="InterPro" id="IPR036291">
    <property type="entry name" value="NAD(P)-bd_dom_sf"/>
</dbReference>
<evidence type="ECO:0000313" key="3">
    <source>
        <dbReference type="Proteomes" id="UP001140091"/>
    </source>
</evidence>
<dbReference type="Gene3D" id="3.40.50.720">
    <property type="entry name" value="NAD(P)-binding Rossmann-like Domain"/>
    <property type="match status" value="1"/>
</dbReference>
<gene>
    <name evidence="2" type="ORF">H1R20_g14217</name>
</gene>
<dbReference type="OrthoDB" id="10262413at2759"/>
<dbReference type="PANTHER" id="PTHR48079:SF6">
    <property type="entry name" value="NAD(P)-BINDING DOMAIN-CONTAINING PROTEIN-RELATED"/>
    <property type="match status" value="1"/>
</dbReference>
<name>A0A9W8IY27_9AGAR</name>
<evidence type="ECO:0000313" key="2">
    <source>
        <dbReference type="EMBL" id="KAJ2922829.1"/>
    </source>
</evidence>
<comment type="caution">
    <text evidence="2">The sequence shown here is derived from an EMBL/GenBank/DDBJ whole genome shotgun (WGS) entry which is preliminary data.</text>
</comment>
<feature type="non-terminal residue" evidence="2">
    <location>
        <position position="331"/>
    </location>
</feature>